<keyword evidence="1" id="KW-1133">Transmembrane helix</keyword>
<keyword evidence="3" id="KW-1185">Reference proteome</keyword>
<dbReference type="Pfam" id="PF11667">
    <property type="entry name" value="DUF3267"/>
    <property type="match status" value="1"/>
</dbReference>
<dbReference type="Proteomes" id="UP000183988">
    <property type="component" value="Unassembled WGS sequence"/>
</dbReference>
<keyword evidence="1" id="KW-0472">Membrane</keyword>
<evidence type="ECO:0000313" key="2">
    <source>
        <dbReference type="EMBL" id="SHG66856.1"/>
    </source>
</evidence>
<feature type="transmembrane region" description="Helical" evidence="1">
    <location>
        <begin position="20"/>
        <end position="39"/>
    </location>
</feature>
<dbReference type="EMBL" id="FQVW01000049">
    <property type="protein sequence ID" value="SHG66856.1"/>
    <property type="molecule type" value="Genomic_DNA"/>
</dbReference>
<feature type="transmembrane region" description="Helical" evidence="1">
    <location>
        <begin position="133"/>
        <end position="154"/>
    </location>
</feature>
<proteinExistence type="predicted"/>
<dbReference type="AlphaFoldDB" id="A0A1M5LPG9"/>
<gene>
    <name evidence="2" type="ORF">SAMN05216225_10499</name>
</gene>
<dbReference type="InterPro" id="IPR021683">
    <property type="entry name" value="DUF3267"/>
</dbReference>
<dbReference type="STRING" id="930117.SAMN05216225_10499"/>
<protein>
    <submittedName>
        <fullName evidence="2">Putative zincin peptidase</fullName>
    </submittedName>
</protein>
<evidence type="ECO:0000256" key="1">
    <source>
        <dbReference type="SAM" id="Phobius"/>
    </source>
</evidence>
<feature type="transmembrane region" description="Helical" evidence="1">
    <location>
        <begin position="108"/>
        <end position="127"/>
    </location>
</feature>
<keyword evidence="1" id="KW-0812">Transmembrane</keyword>
<evidence type="ECO:0000313" key="3">
    <source>
        <dbReference type="Proteomes" id="UP000183988"/>
    </source>
</evidence>
<name>A0A1M5LPG9_9BACI</name>
<feature type="transmembrane region" description="Helical" evidence="1">
    <location>
        <begin position="51"/>
        <end position="76"/>
    </location>
</feature>
<reference evidence="2 3" key="1">
    <citation type="submission" date="2016-11" db="EMBL/GenBank/DDBJ databases">
        <authorList>
            <person name="Jaros S."/>
            <person name="Januszkiewicz K."/>
            <person name="Wedrychowicz H."/>
        </authorList>
    </citation>
    <scope>NUCLEOTIDE SEQUENCE [LARGE SCALE GENOMIC DNA]</scope>
    <source>
        <strain evidence="2 3">IBRC-M 10683</strain>
    </source>
</reference>
<sequence length="181" mass="20793">MNCWKSINLEKEYGRQWLKYISFLISLLTFITLYVPFSIIHGETNTNDSGIVYFIIALITLPILHTLSHMMPLIIAKKPVKMVFHKNRNRTPVLTYCTNAHISKTMSLLVAIAPTFFITLPGIMMSWLVVDYYVYTLILTSIHVGMTYVDFLYIHHIAKAPKKSFVENGNNGFDILLKESS</sequence>
<accession>A0A1M5LPG9</accession>
<dbReference type="RefSeq" id="WP_072891678.1">
    <property type="nucleotide sequence ID" value="NZ_FQVW01000049.1"/>
</dbReference>
<dbReference type="OrthoDB" id="2360495at2"/>
<organism evidence="2 3">
    <name type="scientific">Ornithinibacillus halophilus</name>
    <dbReference type="NCBI Taxonomy" id="930117"/>
    <lineage>
        <taxon>Bacteria</taxon>
        <taxon>Bacillati</taxon>
        <taxon>Bacillota</taxon>
        <taxon>Bacilli</taxon>
        <taxon>Bacillales</taxon>
        <taxon>Bacillaceae</taxon>
        <taxon>Ornithinibacillus</taxon>
    </lineage>
</organism>